<reference evidence="2" key="1">
    <citation type="journal article" date="2015" name="Nature">
        <title>Complex archaea that bridge the gap between prokaryotes and eukaryotes.</title>
        <authorList>
            <person name="Spang A."/>
            <person name="Saw J.H."/>
            <person name="Jorgensen S.L."/>
            <person name="Zaremba-Niedzwiedzka K."/>
            <person name="Martijn J."/>
            <person name="Lind A.E."/>
            <person name="van Eijk R."/>
            <person name="Schleper C."/>
            <person name="Guy L."/>
            <person name="Ettema T.J."/>
        </authorList>
    </citation>
    <scope>NUCLEOTIDE SEQUENCE</scope>
</reference>
<organism evidence="2">
    <name type="scientific">marine sediment metagenome</name>
    <dbReference type="NCBI Taxonomy" id="412755"/>
    <lineage>
        <taxon>unclassified sequences</taxon>
        <taxon>metagenomes</taxon>
        <taxon>ecological metagenomes</taxon>
    </lineage>
</organism>
<gene>
    <name evidence="2" type="ORF">LCGC14_1422980</name>
</gene>
<protein>
    <submittedName>
        <fullName evidence="2">Uncharacterized protein</fullName>
    </submittedName>
</protein>
<accession>A0A0F9KBX7</accession>
<comment type="caution">
    <text evidence="2">The sequence shown here is derived from an EMBL/GenBank/DDBJ whole genome shotgun (WGS) entry which is preliminary data.</text>
</comment>
<feature type="transmembrane region" description="Helical" evidence="1">
    <location>
        <begin position="6"/>
        <end position="27"/>
    </location>
</feature>
<keyword evidence="1" id="KW-0812">Transmembrane</keyword>
<keyword evidence="1" id="KW-0472">Membrane</keyword>
<name>A0A0F9KBX7_9ZZZZ</name>
<sequence>MRTLAVVLTTMAIEGALIIIILERYFVILLKKPAQKELLWRD</sequence>
<evidence type="ECO:0000256" key="1">
    <source>
        <dbReference type="SAM" id="Phobius"/>
    </source>
</evidence>
<dbReference type="AlphaFoldDB" id="A0A0F9KBX7"/>
<keyword evidence="1" id="KW-1133">Transmembrane helix</keyword>
<evidence type="ECO:0000313" key="2">
    <source>
        <dbReference type="EMBL" id="KKM72201.1"/>
    </source>
</evidence>
<proteinExistence type="predicted"/>
<dbReference type="EMBL" id="LAZR01009515">
    <property type="protein sequence ID" value="KKM72201.1"/>
    <property type="molecule type" value="Genomic_DNA"/>
</dbReference>